<dbReference type="GO" id="GO:0030018">
    <property type="term" value="C:Z disc"/>
    <property type="evidence" value="ECO:0007669"/>
    <property type="project" value="TreeGrafter"/>
</dbReference>
<evidence type="ECO:0000256" key="5">
    <source>
        <dbReference type="ARBA" id="ARBA00022833"/>
    </source>
</evidence>
<protein>
    <recommendedName>
        <fullName evidence="9">LIM zinc-binding domain-containing protein</fullName>
    </recommendedName>
</protein>
<evidence type="ECO:0000256" key="3">
    <source>
        <dbReference type="ARBA" id="ARBA00022723"/>
    </source>
</evidence>
<evidence type="ECO:0000256" key="7">
    <source>
        <dbReference type="ARBA" id="ARBA00023242"/>
    </source>
</evidence>
<dbReference type="GO" id="GO:0046872">
    <property type="term" value="F:metal ion binding"/>
    <property type="evidence" value="ECO:0007669"/>
    <property type="project" value="UniProtKB-KW"/>
</dbReference>
<name>A0A7R9L0I0_9ACAR</name>
<comment type="subcellular location">
    <subcellularLocation>
        <location evidence="1">Nucleus</location>
    </subcellularLocation>
</comment>
<evidence type="ECO:0000256" key="4">
    <source>
        <dbReference type="ARBA" id="ARBA00022737"/>
    </source>
</evidence>
<feature type="domain" description="LIM zinc-binding" evidence="9">
    <location>
        <begin position="435"/>
        <end position="495"/>
    </location>
</feature>
<dbReference type="OrthoDB" id="6478838at2759"/>
<keyword evidence="4" id="KW-0677">Repeat</keyword>
<gene>
    <name evidence="10" type="ORF">OSB1V03_LOCUS13001</name>
</gene>
<dbReference type="SUPFAM" id="SSF52047">
    <property type="entry name" value="RNI-like"/>
    <property type="match status" value="1"/>
</dbReference>
<keyword evidence="3 8" id="KW-0479">Metal-binding</keyword>
<dbReference type="PANTHER" id="PTHR24215">
    <property type="entry name" value="RHO-GTPASE-ACTIVATING PROTEIN LRG1"/>
    <property type="match status" value="1"/>
</dbReference>
<keyword evidence="2" id="KW-0517">Myogenesis</keyword>
<evidence type="ECO:0000313" key="11">
    <source>
        <dbReference type="Proteomes" id="UP000759131"/>
    </source>
</evidence>
<dbReference type="AlphaFoldDB" id="A0A7R9L0I0"/>
<organism evidence="10">
    <name type="scientific">Medioppia subpectinata</name>
    <dbReference type="NCBI Taxonomy" id="1979941"/>
    <lineage>
        <taxon>Eukaryota</taxon>
        <taxon>Metazoa</taxon>
        <taxon>Ecdysozoa</taxon>
        <taxon>Arthropoda</taxon>
        <taxon>Chelicerata</taxon>
        <taxon>Arachnida</taxon>
        <taxon>Acari</taxon>
        <taxon>Acariformes</taxon>
        <taxon>Sarcoptiformes</taxon>
        <taxon>Oribatida</taxon>
        <taxon>Brachypylina</taxon>
        <taxon>Oppioidea</taxon>
        <taxon>Oppiidae</taxon>
        <taxon>Medioppia</taxon>
    </lineage>
</organism>
<dbReference type="GO" id="GO:0042805">
    <property type="term" value="F:actinin binding"/>
    <property type="evidence" value="ECO:0007669"/>
    <property type="project" value="TreeGrafter"/>
</dbReference>
<dbReference type="GO" id="GO:0060537">
    <property type="term" value="P:muscle tissue development"/>
    <property type="evidence" value="ECO:0007669"/>
    <property type="project" value="TreeGrafter"/>
</dbReference>
<dbReference type="SUPFAM" id="SSF81383">
    <property type="entry name" value="F-box domain"/>
    <property type="match status" value="1"/>
</dbReference>
<keyword evidence="5 8" id="KW-0862">Zinc</keyword>
<evidence type="ECO:0000313" key="10">
    <source>
        <dbReference type="EMBL" id="CAD7632598.1"/>
    </source>
</evidence>
<dbReference type="Gene3D" id="2.10.110.10">
    <property type="entry name" value="Cysteine Rich Protein"/>
    <property type="match status" value="1"/>
</dbReference>
<dbReference type="Gene3D" id="3.80.10.10">
    <property type="entry name" value="Ribonuclease Inhibitor"/>
    <property type="match status" value="2"/>
</dbReference>
<dbReference type="EMBL" id="OC865817">
    <property type="protein sequence ID" value="CAD7632598.1"/>
    <property type="molecule type" value="Genomic_DNA"/>
</dbReference>
<keyword evidence="7" id="KW-0539">Nucleus</keyword>
<dbReference type="PANTHER" id="PTHR24215:SF35">
    <property type="entry name" value="MUSCLE LIM PROTEIN MLP84B"/>
    <property type="match status" value="1"/>
</dbReference>
<sequence>MCEMYAKESLDRFCDDYLEEVLSYLTLKDRFRFECISKQWQRVVFRRQTAINGSQFPNEDNWRTFETILKKCTNISHIYFPYEWCPEEIAIDLVIKYCPQLTRIDIHFWSSTPEAMDKLFTKFGPQLTLVYIALGKSMDKKLIKKCVEMCVNLQSFDADSKVTPLLILQTVTESRVSFRRLNHIVLRLYNNPDFNAHTLDVFADRYGHQMKTIVVKGSWMEGDELPEALSQLMVWLPRMRALVQLKLNLSYISAQELSPLLKQIGINCRRLKSLDIKVNERIPEMIYTITKHFKALKRLYLSGFEVTEIAITSHSLAPLKQLTHLRLLENDCELYFTDTLFANIGHNLPHLQYLAVRYAKISAESLVSLSQLRQIRDICIIRMFEERDNDLVLSPIGTGMERGNGNESTGSVEALVVCVVCITEPKGAPLKRPSVTPSVCNRAVYAAEEMLAGGLKWHKICFKCNLCNKRLDSVNVNAHDQALYCKQCYARKFGPKGYGFGGGAGALSMDIGEHLGNRSCEFDNKPRGVNN</sequence>
<evidence type="ECO:0000256" key="8">
    <source>
        <dbReference type="PROSITE-ProRule" id="PRU00125"/>
    </source>
</evidence>
<dbReference type="FunFam" id="2.10.110.10:FF:000001">
    <property type="entry name" value="Cysteine and glycine-rich protein 1"/>
    <property type="match status" value="1"/>
</dbReference>
<dbReference type="GO" id="GO:0045214">
    <property type="term" value="P:sarcomere organization"/>
    <property type="evidence" value="ECO:0007669"/>
    <property type="project" value="TreeGrafter"/>
</dbReference>
<keyword evidence="11" id="KW-1185">Reference proteome</keyword>
<dbReference type="Pfam" id="PF00412">
    <property type="entry name" value="LIM"/>
    <property type="match status" value="1"/>
</dbReference>
<dbReference type="EMBL" id="CAJPIZ010011242">
    <property type="protein sequence ID" value="CAG2113028.1"/>
    <property type="molecule type" value="Genomic_DNA"/>
</dbReference>
<evidence type="ECO:0000256" key="1">
    <source>
        <dbReference type="ARBA" id="ARBA00004123"/>
    </source>
</evidence>
<dbReference type="GO" id="GO:0005634">
    <property type="term" value="C:nucleus"/>
    <property type="evidence" value="ECO:0007669"/>
    <property type="project" value="UniProtKB-SubCell"/>
</dbReference>
<dbReference type="InterPro" id="IPR036047">
    <property type="entry name" value="F-box-like_dom_sf"/>
</dbReference>
<evidence type="ECO:0000256" key="2">
    <source>
        <dbReference type="ARBA" id="ARBA00022541"/>
    </source>
</evidence>
<dbReference type="GO" id="GO:0007517">
    <property type="term" value="P:muscle organ development"/>
    <property type="evidence" value="ECO:0007669"/>
    <property type="project" value="UniProtKB-KW"/>
</dbReference>
<evidence type="ECO:0000256" key="6">
    <source>
        <dbReference type="ARBA" id="ARBA00023038"/>
    </source>
</evidence>
<proteinExistence type="predicted"/>
<keyword evidence="6 8" id="KW-0440">LIM domain</keyword>
<reference evidence="10" key="1">
    <citation type="submission" date="2020-11" db="EMBL/GenBank/DDBJ databases">
        <authorList>
            <person name="Tran Van P."/>
        </authorList>
    </citation>
    <scope>NUCLEOTIDE SEQUENCE</scope>
</reference>
<evidence type="ECO:0000259" key="9">
    <source>
        <dbReference type="PROSITE" id="PS50023"/>
    </source>
</evidence>
<dbReference type="InterPro" id="IPR001781">
    <property type="entry name" value="Znf_LIM"/>
</dbReference>
<accession>A0A7R9L0I0</accession>
<dbReference type="GO" id="GO:0008307">
    <property type="term" value="F:structural constituent of muscle"/>
    <property type="evidence" value="ECO:0007669"/>
    <property type="project" value="TreeGrafter"/>
</dbReference>
<dbReference type="Proteomes" id="UP000759131">
    <property type="component" value="Unassembled WGS sequence"/>
</dbReference>
<dbReference type="SMART" id="SM00132">
    <property type="entry name" value="LIM"/>
    <property type="match status" value="1"/>
</dbReference>
<dbReference type="InterPro" id="IPR032675">
    <property type="entry name" value="LRR_dom_sf"/>
</dbReference>
<dbReference type="CDD" id="cd09404">
    <property type="entry name" value="LIM1_MLP84B_like"/>
    <property type="match status" value="1"/>
</dbReference>
<dbReference type="PROSITE" id="PS50023">
    <property type="entry name" value="LIM_DOMAIN_2"/>
    <property type="match status" value="1"/>
</dbReference>
<dbReference type="Pfam" id="PF00646">
    <property type="entry name" value="F-box"/>
    <property type="match status" value="1"/>
</dbReference>
<dbReference type="InterPro" id="IPR001810">
    <property type="entry name" value="F-box_dom"/>
</dbReference>
<dbReference type="SUPFAM" id="SSF57716">
    <property type="entry name" value="Glucocorticoid receptor-like (DNA-binding domain)"/>
    <property type="match status" value="2"/>
</dbReference>